<dbReference type="Proteomes" id="UP001163603">
    <property type="component" value="Chromosome 7"/>
</dbReference>
<dbReference type="EMBL" id="CM047742">
    <property type="protein sequence ID" value="KAJ0034748.1"/>
    <property type="molecule type" value="Genomic_DNA"/>
</dbReference>
<gene>
    <name evidence="1" type="ORF">Pint_25606</name>
</gene>
<accession>A0ACC0YD63</accession>
<reference evidence="2" key="1">
    <citation type="journal article" date="2023" name="G3 (Bethesda)">
        <title>Genome assembly and association tests identify interacting loci associated with vigor, precocity, and sex in interspecific pistachio rootstocks.</title>
        <authorList>
            <person name="Palmer W."/>
            <person name="Jacygrad E."/>
            <person name="Sagayaradj S."/>
            <person name="Cavanaugh K."/>
            <person name="Han R."/>
            <person name="Bertier L."/>
            <person name="Beede B."/>
            <person name="Kafkas S."/>
            <person name="Golino D."/>
            <person name="Preece J."/>
            <person name="Michelmore R."/>
        </authorList>
    </citation>
    <scope>NUCLEOTIDE SEQUENCE [LARGE SCALE GENOMIC DNA]</scope>
</reference>
<evidence type="ECO:0000313" key="2">
    <source>
        <dbReference type="Proteomes" id="UP001163603"/>
    </source>
</evidence>
<comment type="caution">
    <text evidence="1">The sequence shown here is derived from an EMBL/GenBank/DDBJ whole genome shotgun (WGS) entry which is preliminary data.</text>
</comment>
<protein>
    <submittedName>
        <fullName evidence="1">Uncharacterized protein</fullName>
    </submittedName>
</protein>
<proteinExistence type="predicted"/>
<keyword evidence="2" id="KW-1185">Reference proteome</keyword>
<evidence type="ECO:0000313" key="1">
    <source>
        <dbReference type="EMBL" id="KAJ0034748.1"/>
    </source>
</evidence>
<organism evidence="1 2">
    <name type="scientific">Pistacia integerrima</name>
    <dbReference type="NCBI Taxonomy" id="434235"/>
    <lineage>
        <taxon>Eukaryota</taxon>
        <taxon>Viridiplantae</taxon>
        <taxon>Streptophyta</taxon>
        <taxon>Embryophyta</taxon>
        <taxon>Tracheophyta</taxon>
        <taxon>Spermatophyta</taxon>
        <taxon>Magnoliopsida</taxon>
        <taxon>eudicotyledons</taxon>
        <taxon>Gunneridae</taxon>
        <taxon>Pentapetalae</taxon>
        <taxon>rosids</taxon>
        <taxon>malvids</taxon>
        <taxon>Sapindales</taxon>
        <taxon>Anacardiaceae</taxon>
        <taxon>Pistacia</taxon>
    </lineage>
</organism>
<sequence>MDKSWIHHPNRLSVEYANGVRTFIEIARNHVDSDGNTCCPCRKCLNAFFKSISVVKKHLFMNGFSRTYENWIFHGDSLFEESTDPMHSTDIDQPTSDGVDINDDMLNVLSDVCHPATSTSFNHDNMNVEADAVDEENSNNKHEPFDHLYSEAGKKLYPSCKLSALTFVVRLMHLKVLNLWSNKSLDMLLTLLNEVLPEGSSLPKNTYGVKRMLHDLGLGCEKIHACKYDYALFWKENEKLENCSVCDESRYKLNNGTGKKMPHKVLRYFPLKMRLQRLFMSRHTSVDMRWHSEKRVNDGVLRHPANGEEWKEFDRSYPSFASDARNVRLGLASDGFNPFGNMSNSYSMWPVILVPYNLPPWKCMKEPYLMMSLLIPGPQSPGREIDVFLRPLIEELKELWSVGALTFDFSTGKSFQMHVALLWTINDFPAYGNLSGWSTKGYMACPVCNKET</sequence>
<name>A0ACC0YD63_9ROSI</name>